<reference evidence="1" key="2">
    <citation type="submission" date="2018-05" db="EMBL/GenBank/DDBJ databases">
        <title>OpunRS2 (Oryza punctata Reference Sequence Version 2).</title>
        <authorList>
            <person name="Zhang J."/>
            <person name="Kudrna D."/>
            <person name="Lee S."/>
            <person name="Talag J."/>
            <person name="Welchert J."/>
            <person name="Wing R.A."/>
        </authorList>
    </citation>
    <scope>NUCLEOTIDE SEQUENCE [LARGE SCALE GENOMIC DNA]</scope>
</reference>
<organism evidence="1">
    <name type="scientific">Oryza punctata</name>
    <name type="common">Red rice</name>
    <dbReference type="NCBI Taxonomy" id="4537"/>
    <lineage>
        <taxon>Eukaryota</taxon>
        <taxon>Viridiplantae</taxon>
        <taxon>Streptophyta</taxon>
        <taxon>Embryophyta</taxon>
        <taxon>Tracheophyta</taxon>
        <taxon>Spermatophyta</taxon>
        <taxon>Magnoliopsida</taxon>
        <taxon>Liliopsida</taxon>
        <taxon>Poales</taxon>
        <taxon>Poaceae</taxon>
        <taxon>BOP clade</taxon>
        <taxon>Oryzoideae</taxon>
        <taxon>Oryzeae</taxon>
        <taxon>Oryzinae</taxon>
        <taxon>Oryza</taxon>
    </lineage>
</organism>
<reference evidence="1" key="1">
    <citation type="submission" date="2015-04" db="UniProtKB">
        <authorList>
            <consortium name="EnsemblPlants"/>
        </authorList>
    </citation>
    <scope>IDENTIFICATION</scope>
</reference>
<name>A0A0E0MFL0_ORYPU</name>
<sequence>MSSVFREVTGQRCWAIPPAKEHCLHLPTVHAAVGSSAGGSGVLDPSRGSVPGGGSVQVHHEQGQLWLCSRGGALVAYDIYDVNVDLLVCLLARPLGVVPPGSRCLSGGSIPTSMNCLGNVKNMV</sequence>
<accession>A0A0E0MFL0</accession>
<keyword evidence="2" id="KW-1185">Reference proteome</keyword>
<dbReference type="EnsemblPlants" id="OPUNC11G11850.1">
    <property type="protein sequence ID" value="OPUNC11G11850.1"/>
    <property type="gene ID" value="OPUNC11G11850"/>
</dbReference>
<proteinExistence type="predicted"/>
<evidence type="ECO:0000313" key="1">
    <source>
        <dbReference type="EnsemblPlants" id="OPUNC11G11850.1"/>
    </source>
</evidence>
<dbReference type="Proteomes" id="UP000026962">
    <property type="component" value="Chromosome 11"/>
</dbReference>
<evidence type="ECO:0000313" key="2">
    <source>
        <dbReference type="Proteomes" id="UP000026962"/>
    </source>
</evidence>
<dbReference type="HOGENOM" id="CLU_2007646_0_0_1"/>
<dbReference type="AlphaFoldDB" id="A0A0E0MFL0"/>
<dbReference type="Gramene" id="OPUNC11G11850.1">
    <property type="protein sequence ID" value="OPUNC11G11850.1"/>
    <property type="gene ID" value="OPUNC11G11850"/>
</dbReference>
<protein>
    <submittedName>
        <fullName evidence="1">Uncharacterized protein</fullName>
    </submittedName>
</protein>